<gene>
    <name evidence="5" type="ORF">QO033_06385</name>
</gene>
<sequence>MTSQTPFDLFAASARDYPGQPVMKAPASAHLSYAPEGFSYTYAEAAAVIDALRDRYAGAGYGRGHRVALILENRPEMLFHWLALNALGATIVPINPDLKPEELRYQLEKSRSDLVVALPAYDALLDAGCPEGLPRAHPDSVPPGALSAPQAGTPGPDQECAILFTSGSSGLPKACQLSNEYFLTLAAWYVSDEGMGPMAPGAEVALTPLPLFHMNALGCTCLGMIQAGGCIVALDRFHARAWWPTVADSGATLVHALGVIPAILLKLPVDPAETAHQARLVFSPGVEPGNKQEFERRYNVRIEEGWAMTETGGAAGIGSAGIELPKGKQCIGKPYRNVDWRLVDDAGADVATGQPGELWVRARGADPRRGFFSGYLGDEAATAEAWEGGWFHTGDIMMRDDAGLFYFVDRKKSIVRRSGENISSLEVESALVRDPGIYAAAVAPAPDDVRGEEVLAFIVLSDPAPAALAGRDRDAALALVEAAAPYISYHKLPGWVVFTDALPLTSTKKLQRGVLKANAATAVEDGSAIDLRGEKGRFRTAGKPGGQS</sequence>
<dbReference type="PANTHER" id="PTHR43201:SF5">
    <property type="entry name" value="MEDIUM-CHAIN ACYL-COA LIGASE ACSF2, MITOCHONDRIAL"/>
    <property type="match status" value="1"/>
</dbReference>
<dbReference type="InterPro" id="IPR042099">
    <property type="entry name" value="ANL_N_sf"/>
</dbReference>
<dbReference type="EMBL" id="JASNJD010000004">
    <property type="protein sequence ID" value="MDK3017297.1"/>
    <property type="molecule type" value="Genomic_DNA"/>
</dbReference>
<dbReference type="InterPro" id="IPR020845">
    <property type="entry name" value="AMP-binding_CS"/>
</dbReference>
<proteinExistence type="inferred from homology"/>
<dbReference type="RefSeq" id="WP_284480117.1">
    <property type="nucleotide sequence ID" value="NZ_JASNJD010000004.1"/>
</dbReference>
<name>A0ABT7EY65_9RHOB</name>
<keyword evidence="2" id="KW-0436">Ligase</keyword>
<organism evidence="5 6">
    <name type="scientific">Pseudodonghicola flavimaris</name>
    <dbReference type="NCBI Taxonomy" id="3050036"/>
    <lineage>
        <taxon>Bacteria</taxon>
        <taxon>Pseudomonadati</taxon>
        <taxon>Pseudomonadota</taxon>
        <taxon>Alphaproteobacteria</taxon>
        <taxon>Rhodobacterales</taxon>
        <taxon>Paracoccaceae</taxon>
        <taxon>Pseudodonghicola</taxon>
    </lineage>
</organism>
<feature type="domain" description="AMP-binding enzyme C-terminal" evidence="4">
    <location>
        <begin position="426"/>
        <end position="509"/>
    </location>
</feature>
<keyword evidence="6" id="KW-1185">Reference proteome</keyword>
<dbReference type="PROSITE" id="PS00455">
    <property type="entry name" value="AMP_BINDING"/>
    <property type="match status" value="1"/>
</dbReference>
<evidence type="ECO:0000259" key="4">
    <source>
        <dbReference type="Pfam" id="PF13193"/>
    </source>
</evidence>
<dbReference type="Gene3D" id="3.30.300.30">
    <property type="match status" value="1"/>
</dbReference>
<evidence type="ECO:0000313" key="5">
    <source>
        <dbReference type="EMBL" id="MDK3017297.1"/>
    </source>
</evidence>
<evidence type="ECO:0000256" key="1">
    <source>
        <dbReference type="ARBA" id="ARBA00006432"/>
    </source>
</evidence>
<feature type="domain" description="AMP-dependent synthetase/ligase" evidence="3">
    <location>
        <begin position="12"/>
        <end position="363"/>
    </location>
</feature>
<accession>A0ABT7EY65</accession>
<dbReference type="Pfam" id="PF00501">
    <property type="entry name" value="AMP-binding"/>
    <property type="match status" value="1"/>
</dbReference>
<evidence type="ECO:0000313" key="6">
    <source>
        <dbReference type="Proteomes" id="UP001243757"/>
    </source>
</evidence>
<dbReference type="Gene3D" id="3.40.50.12780">
    <property type="entry name" value="N-terminal domain of ligase-like"/>
    <property type="match status" value="1"/>
</dbReference>
<dbReference type="Pfam" id="PF13193">
    <property type="entry name" value="AMP-binding_C"/>
    <property type="match status" value="1"/>
</dbReference>
<reference evidence="5 6" key="1">
    <citation type="submission" date="2023-05" db="EMBL/GenBank/DDBJ databases">
        <title>Pseudodonghicola sp. nov.</title>
        <authorList>
            <person name="Huang J."/>
        </authorList>
    </citation>
    <scope>NUCLEOTIDE SEQUENCE [LARGE SCALE GENOMIC DNA]</scope>
    <source>
        <strain evidence="5 6">IC7</strain>
    </source>
</reference>
<dbReference type="PANTHER" id="PTHR43201">
    <property type="entry name" value="ACYL-COA SYNTHETASE"/>
    <property type="match status" value="1"/>
</dbReference>
<dbReference type="SUPFAM" id="SSF56801">
    <property type="entry name" value="Acetyl-CoA synthetase-like"/>
    <property type="match status" value="1"/>
</dbReference>
<comment type="similarity">
    <text evidence="1">Belongs to the ATP-dependent AMP-binding enzyme family.</text>
</comment>
<evidence type="ECO:0000256" key="2">
    <source>
        <dbReference type="ARBA" id="ARBA00022598"/>
    </source>
</evidence>
<comment type="caution">
    <text evidence="5">The sequence shown here is derived from an EMBL/GenBank/DDBJ whole genome shotgun (WGS) entry which is preliminary data.</text>
</comment>
<dbReference type="InterPro" id="IPR000873">
    <property type="entry name" value="AMP-dep_synth/lig_dom"/>
</dbReference>
<dbReference type="Proteomes" id="UP001243757">
    <property type="component" value="Unassembled WGS sequence"/>
</dbReference>
<dbReference type="InterPro" id="IPR025110">
    <property type="entry name" value="AMP-bd_C"/>
</dbReference>
<dbReference type="InterPro" id="IPR045851">
    <property type="entry name" value="AMP-bd_C_sf"/>
</dbReference>
<evidence type="ECO:0000259" key="3">
    <source>
        <dbReference type="Pfam" id="PF00501"/>
    </source>
</evidence>
<protein>
    <submittedName>
        <fullName evidence="5">AMP-binding protein</fullName>
    </submittedName>
</protein>